<sequence length="128" mass="14228">MKLITLISLVGSLQATKNYNAPKQVPITPKIQEKFMPGLQNAVYAMSLDKPAISVKSNNKDGTCVEVACQGCKDKATLKQTSMYVLSAFYAPDPRNNFVKSYKGCNCMLLYNQKDICQKANDKIIQVR</sequence>
<organism evidence="1 2">
    <name type="scientific">Entomophthora muscae</name>
    <dbReference type="NCBI Taxonomy" id="34485"/>
    <lineage>
        <taxon>Eukaryota</taxon>
        <taxon>Fungi</taxon>
        <taxon>Fungi incertae sedis</taxon>
        <taxon>Zoopagomycota</taxon>
        <taxon>Entomophthoromycotina</taxon>
        <taxon>Entomophthoromycetes</taxon>
        <taxon>Entomophthorales</taxon>
        <taxon>Entomophthoraceae</taxon>
        <taxon>Entomophthora</taxon>
    </lineage>
</organism>
<gene>
    <name evidence="1" type="ORF">DSO57_1018469</name>
</gene>
<keyword evidence="2" id="KW-1185">Reference proteome</keyword>
<evidence type="ECO:0000313" key="2">
    <source>
        <dbReference type="Proteomes" id="UP001165960"/>
    </source>
</evidence>
<dbReference type="EMBL" id="QTSX02005760">
    <property type="protein sequence ID" value="KAJ9057865.1"/>
    <property type="molecule type" value="Genomic_DNA"/>
</dbReference>
<name>A0ACC2S6D2_9FUNG</name>
<comment type="caution">
    <text evidence="1">The sequence shown here is derived from an EMBL/GenBank/DDBJ whole genome shotgun (WGS) entry which is preliminary data.</text>
</comment>
<protein>
    <submittedName>
        <fullName evidence="1">Uncharacterized protein</fullName>
    </submittedName>
</protein>
<accession>A0ACC2S6D2</accession>
<evidence type="ECO:0000313" key="1">
    <source>
        <dbReference type="EMBL" id="KAJ9057865.1"/>
    </source>
</evidence>
<dbReference type="Proteomes" id="UP001165960">
    <property type="component" value="Unassembled WGS sequence"/>
</dbReference>
<proteinExistence type="predicted"/>
<reference evidence="1" key="1">
    <citation type="submission" date="2022-04" db="EMBL/GenBank/DDBJ databases">
        <title>Genome of the entomopathogenic fungus Entomophthora muscae.</title>
        <authorList>
            <person name="Elya C."/>
            <person name="Lovett B.R."/>
            <person name="Lee E."/>
            <person name="Macias A.M."/>
            <person name="Hajek A.E."/>
            <person name="De Bivort B.L."/>
            <person name="Kasson M.T."/>
            <person name="De Fine Licht H.H."/>
            <person name="Stajich J.E."/>
        </authorList>
    </citation>
    <scope>NUCLEOTIDE SEQUENCE</scope>
    <source>
        <strain evidence="1">Berkeley</strain>
    </source>
</reference>